<evidence type="ECO:0000256" key="6">
    <source>
        <dbReference type="PIRNR" id="PIRNR001788"/>
    </source>
</evidence>
<gene>
    <name evidence="8" type="ORF">SSLN_LOCUS3008</name>
</gene>
<comment type="similarity">
    <text evidence="3 6">Belongs to the actin-binding proteins ADF family. GMF subfamily.</text>
</comment>
<dbReference type="SUPFAM" id="SSF55753">
    <property type="entry name" value="Actin depolymerizing proteins"/>
    <property type="match status" value="1"/>
</dbReference>
<dbReference type="GO" id="GO:0003779">
    <property type="term" value="F:actin binding"/>
    <property type="evidence" value="ECO:0007669"/>
    <property type="project" value="InterPro"/>
</dbReference>
<comment type="subcellular location">
    <subcellularLocation>
        <location evidence="2">Cytoplasm</location>
    </subcellularLocation>
    <subcellularLocation>
        <location evidence="1">Nucleus</location>
    </subcellularLocation>
</comment>
<dbReference type="EMBL" id="UYSU01032401">
    <property type="protein sequence ID" value="VDL89393.1"/>
    <property type="molecule type" value="Genomic_DNA"/>
</dbReference>
<evidence type="ECO:0000256" key="1">
    <source>
        <dbReference type="ARBA" id="ARBA00004123"/>
    </source>
</evidence>
<evidence type="ECO:0000259" key="7">
    <source>
        <dbReference type="PROSITE" id="PS51263"/>
    </source>
</evidence>
<keyword evidence="9" id="KW-1185">Reference proteome</keyword>
<dbReference type="STRING" id="70667.A0A183SFL0"/>
<dbReference type="Proteomes" id="UP000275846">
    <property type="component" value="Unassembled WGS sequence"/>
</dbReference>
<keyword evidence="5" id="KW-0539">Nucleus</keyword>
<evidence type="ECO:0000256" key="2">
    <source>
        <dbReference type="ARBA" id="ARBA00004496"/>
    </source>
</evidence>
<organism evidence="10">
    <name type="scientific">Schistocephalus solidus</name>
    <name type="common">Tapeworm</name>
    <dbReference type="NCBI Taxonomy" id="70667"/>
    <lineage>
        <taxon>Eukaryota</taxon>
        <taxon>Metazoa</taxon>
        <taxon>Spiralia</taxon>
        <taxon>Lophotrochozoa</taxon>
        <taxon>Platyhelminthes</taxon>
        <taxon>Cestoda</taxon>
        <taxon>Eucestoda</taxon>
        <taxon>Diphyllobothriidea</taxon>
        <taxon>Diphyllobothriidae</taxon>
        <taxon>Schistocephalus</taxon>
    </lineage>
</organism>
<dbReference type="GO" id="GO:0034316">
    <property type="term" value="P:negative regulation of Arp2/3 complex-mediated actin nucleation"/>
    <property type="evidence" value="ECO:0007669"/>
    <property type="project" value="TreeGrafter"/>
</dbReference>
<dbReference type="FunFam" id="3.40.20.10:FF:000026">
    <property type="entry name" value="Glia maturation factor"/>
    <property type="match status" value="1"/>
</dbReference>
<dbReference type="Pfam" id="PF00241">
    <property type="entry name" value="Cofilin_ADF"/>
    <property type="match status" value="1"/>
</dbReference>
<dbReference type="WBParaSite" id="SSLN_0000310801-mRNA-1">
    <property type="protein sequence ID" value="SSLN_0000310801-mRNA-1"/>
    <property type="gene ID" value="SSLN_0000310801"/>
</dbReference>
<name>A0A183SFL0_SCHSO</name>
<reference evidence="10" key="1">
    <citation type="submission" date="2016-06" db="UniProtKB">
        <authorList>
            <consortium name="WormBaseParasite"/>
        </authorList>
    </citation>
    <scope>IDENTIFICATION</scope>
</reference>
<accession>A0A183SFL0</accession>
<dbReference type="GO" id="GO:0005634">
    <property type="term" value="C:nucleus"/>
    <property type="evidence" value="ECO:0007669"/>
    <property type="project" value="UniProtKB-SubCell"/>
</dbReference>
<dbReference type="InterPro" id="IPR029006">
    <property type="entry name" value="ADF-H/Gelsolin-like_dom_sf"/>
</dbReference>
<keyword evidence="4" id="KW-0963">Cytoplasm</keyword>
<dbReference type="GO" id="GO:0071933">
    <property type="term" value="F:Arp2/3 complex binding"/>
    <property type="evidence" value="ECO:0007669"/>
    <property type="project" value="InterPro"/>
</dbReference>
<sequence length="139" mass="15916">MTSLALASIPDDVTRKVRSFKLSQSKTNCAIICKINAQSMAVEVEKEINDVSIDELPEELAPSEPRYVLLSYVLNHDDSRISYPYCLLFVSPRSSSPDHKMMYAGTMHHFIDVSQVFEVQDLDDITDEWLQEEMHKKGY</sequence>
<protein>
    <submittedName>
        <fullName evidence="10">Glia maturation factor beta</fullName>
    </submittedName>
</protein>
<dbReference type="PROSITE" id="PS51263">
    <property type="entry name" value="ADF_H"/>
    <property type="match status" value="1"/>
</dbReference>
<dbReference type="GO" id="GO:0030864">
    <property type="term" value="C:cortical actin cytoskeleton"/>
    <property type="evidence" value="ECO:0007669"/>
    <property type="project" value="TreeGrafter"/>
</dbReference>
<dbReference type="PANTHER" id="PTHR11249">
    <property type="entry name" value="GLIAL FACTOR NATURATION FACTOR"/>
    <property type="match status" value="1"/>
</dbReference>
<dbReference type="SMART" id="SM00102">
    <property type="entry name" value="ADF"/>
    <property type="match status" value="1"/>
</dbReference>
<dbReference type="Gene3D" id="3.40.20.10">
    <property type="entry name" value="Severin"/>
    <property type="match status" value="1"/>
</dbReference>
<dbReference type="InterPro" id="IPR011171">
    <property type="entry name" value="GMF"/>
</dbReference>
<reference evidence="8 9" key="2">
    <citation type="submission" date="2018-11" db="EMBL/GenBank/DDBJ databases">
        <authorList>
            <consortium name="Pathogen Informatics"/>
        </authorList>
    </citation>
    <scope>NUCLEOTIDE SEQUENCE [LARGE SCALE GENOMIC DNA]</scope>
    <source>
        <strain evidence="8 9">NST_G2</strain>
    </source>
</reference>
<evidence type="ECO:0000256" key="4">
    <source>
        <dbReference type="ARBA" id="ARBA00022490"/>
    </source>
</evidence>
<dbReference type="CDD" id="cd11283">
    <property type="entry name" value="ADF_GMF-beta_like"/>
    <property type="match status" value="1"/>
</dbReference>
<evidence type="ECO:0000313" key="9">
    <source>
        <dbReference type="Proteomes" id="UP000275846"/>
    </source>
</evidence>
<dbReference type="GO" id="GO:0071846">
    <property type="term" value="P:actin filament debranching"/>
    <property type="evidence" value="ECO:0007669"/>
    <property type="project" value="InterPro"/>
</dbReference>
<evidence type="ECO:0000256" key="3">
    <source>
        <dbReference type="ARBA" id="ARBA00010055"/>
    </source>
</evidence>
<proteinExistence type="inferred from homology"/>
<dbReference type="PANTHER" id="PTHR11249:SF2">
    <property type="entry name" value="GLIA MATURATION FACTOR"/>
    <property type="match status" value="1"/>
</dbReference>
<dbReference type="InterPro" id="IPR002108">
    <property type="entry name" value="ADF-H"/>
</dbReference>
<evidence type="ECO:0000313" key="10">
    <source>
        <dbReference type="WBParaSite" id="SSLN_0000310801-mRNA-1"/>
    </source>
</evidence>
<evidence type="ECO:0000313" key="8">
    <source>
        <dbReference type="EMBL" id="VDL89393.1"/>
    </source>
</evidence>
<feature type="domain" description="ADF-H" evidence="7">
    <location>
        <begin position="3"/>
        <end position="135"/>
    </location>
</feature>
<dbReference type="AlphaFoldDB" id="A0A183SFL0"/>
<dbReference type="PIRSF" id="PIRSF001788">
    <property type="entry name" value="GMF-beta"/>
    <property type="match status" value="1"/>
</dbReference>
<evidence type="ECO:0000256" key="5">
    <source>
        <dbReference type="ARBA" id="ARBA00023242"/>
    </source>
</evidence>
<dbReference type="OrthoDB" id="3919494at2759"/>